<organism evidence="2">
    <name type="scientific">Ruegeria sp. PrR005</name>
    <dbReference type="NCBI Taxonomy" id="2706882"/>
    <lineage>
        <taxon>Bacteria</taxon>
        <taxon>Pseudomonadati</taxon>
        <taxon>Pseudomonadota</taxon>
        <taxon>Alphaproteobacteria</taxon>
        <taxon>Rhodobacterales</taxon>
        <taxon>Roseobacteraceae</taxon>
        <taxon>Ruegeria</taxon>
    </lineage>
</organism>
<evidence type="ECO:0000313" key="2">
    <source>
        <dbReference type="EMBL" id="NDW47725.1"/>
    </source>
</evidence>
<dbReference type="InterPro" id="IPR032347">
    <property type="entry name" value="DUF4864"/>
</dbReference>
<dbReference type="Pfam" id="PF16156">
    <property type="entry name" value="DUF4864"/>
    <property type="match status" value="1"/>
</dbReference>
<accession>A0A6B2P0P9</accession>
<dbReference type="RefSeq" id="WP_164132738.1">
    <property type="nucleotide sequence ID" value="NZ_JAAGOX010000056.1"/>
</dbReference>
<reference evidence="2" key="1">
    <citation type="submission" date="2020-02" db="EMBL/GenBank/DDBJ databases">
        <title>Delineation of the pyrene-degrading pathway in Roseobacter clade bacteria by genomic analysis.</title>
        <authorList>
            <person name="Zhou H."/>
            <person name="Wang H."/>
        </authorList>
    </citation>
    <scope>NUCLEOTIDE SEQUENCE</scope>
    <source>
        <strain evidence="2">PrR005</strain>
    </source>
</reference>
<gene>
    <name evidence="2" type="ORF">G0P99_22505</name>
</gene>
<dbReference type="AlphaFoldDB" id="A0A6B2P0P9"/>
<feature type="signal peptide" evidence="1">
    <location>
        <begin position="1"/>
        <end position="20"/>
    </location>
</feature>
<name>A0A6B2P0P9_9RHOB</name>
<protein>
    <submittedName>
        <fullName evidence="2">DUF4864 domain-containing protein</fullName>
    </submittedName>
</protein>
<keyword evidence="1" id="KW-0732">Signal</keyword>
<comment type="caution">
    <text evidence="2">The sequence shown here is derived from an EMBL/GenBank/DDBJ whole genome shotgun (WGS) entry which is preliminary data.</text>
</comment>
<evidence type="ECO:0000256" key="1">
    <source>
        <dbReference type="SAM" id="SignalP"/>
    </source>
</evidence>
<feature type="chain" id="PRO_5025666563" evidence="1">
    <location>
        <begin position="21"/>
        <end position="133"/>
    </location>
</feature>
<dbReference type="EMBL" id="JAAGOX010000056">
    <property type="protein sequence ID" value="NDW47725.1"/>
    <property type="molecule type" value="Genomic_DNA"/>
</dbReference>
<sequence length="133" mass="14725">MRQLLFMLTLWAGLAGPAAAQSDEIETVIGSQIEAFLADDFVTAFSFASPTIRDIFRTPENFGAMVRGGYPMVWRPSDVTFLELHEEDGALWQTVRITDADGAVHYLDYQMIQLESGWKINAVQVLKAPGLSA</sequence>
<proteinExistence type="predicted"/>